<reference evidence="1" key="2">
    <citation type="submission" date="2020-11" db="EMBL/GenBank/DDBJ databases">
        <authorList>
            <person name="McCartney M.A."/>
            <person name="Auch B."/>
            <person name="Kono T."/>
            <person name="Mallez S."/>
            <person name="Becker A."/>
            <person name="Gohl D.M."/>
            <person name="Silverstein K.A.T."/>
            <person name="Koren S."/>
            <person name="Bechman K.B."/>
            <person name="Herman A."/>
            <person name="Abrahante J.E."/>
            <person name="Garbe J."/>
        </authorList>
    </citation>
    <scope>NUCLEOTIDE SEQUENCE</scope>
    <source>
        <strain evidence="1">Duluth1</strain>
        <tissue evidence="1">Whole animal</tissue>
    </source>
</reference>
<sequence>MALYVGGSLHLTEEDALLCINTSMTDDGYNKSCVFKVDEDVIRQQRSMDISCALLQHGVLPKQDMFRLPMCSNRSSDCNCSTKTTSCDEICSKVVTCLKEDPASRYQNITTEQSLTCPILCFPKWCRDSGDTYHFDKTVTVTPEIIQAMCANS</sequence>
<reference evidence="1" key="1">
    <citation type="journal article" date="2019" name="bioRxiv">
        <title>The Genome of the Zebra Mussel, Dreissena polymorpha: A Resource for Invasive Species Research.</title>
        <authorList>
            <person name="McCartney M.A."/>
            <person name="Auch B."/>
            <person name="Kono T."/>
            <person name="Mallez S."/>
            <person name="Zhang Y."/>
            <person name="Obille A."/>
            <person name="Becker A."/>
            <person name="Abrahante J.E."/>
            <person name="Garbe J."/>
            <person name="Badalamenti J.P."/>
            <person name="Herman A."/>
            <person name="Mangelson H."/>
            <person name="Liachko I."/>
            <person name="Sullivan S."/>
            <person name="Sone E.D."/>
            <person name="Koren S."/>
            <person name="Silverstein K.A.T."/>
            <person name="Beckman K.B."/>
            <person name="Gohl D.M."/>
        </authorList>
    </citation>
    <scope>NUCLEOTIDE SEQUENCE</scope>
    <source>
        <strain evidence="1">Duluth1</strain>
        <tissue evidence="1">Whole animal</tissue>
    </source>
</reference>
<accession>A0A9D4JJX7</accession>
<proteinExistence type="predicted"/>
<evidence type="ECO:0000313" key="2">
    <source>
        <dbReference type="Proteomes" id="UP000828390"/>
    </source>
</evidence>
<organism evidence="1 2">
    <name type="scientific">Dreissena polymorpha</name>
    <name type="common">Zebra mussel</name>
    <name type="synonym">Mytilus polymorpha</name>
    <dbReference type="NCBI Taxonomy" id="45954"/>
    <lineage>
        <taxon>Eukaryota</taxon>
        <taxon>Metazoa</taxon>
        <taxon>Spiralia</taxon>
        <taxon>Lophotrochozoa</taxon>
        <taxon>Mollusca</taxon>
        <taxon>Bivalvia</taxon>
        <taxon>Autobranchia</taxon>
        <taxon>Heteroconchia</taxon>
        <taxon>Euheterodonta</taxon>
        <taxon>Imparidentia</taxon>
        <taxon>Neoheterodontei</taxon>
        <taxon>Myida</taxon>
        <taxon>Dreissenoidea</taxon>
        <taxon>Dreissenidae</taxon>
        <taxon>Dreissena</taxon>
    </lineage>
</organism>
<name>A0A9D4JJX7_DREPO</name>
<dbReference type="EMBL" id="JAIWYP010000006">
    <property type="protein sequence ID" value="KAH3810157.1"/>
    <property type="molecule type" value="Genomic_DNA"/>
</dbReference>
<dbReference type="Proteomes" id="UP000828390">
    <property type="component" value="Unassembled WGS sequence"/>
</dbReference>
<comment type="caution">
    <text evidence="1">The sequence shown here is derived from an EMBL/GenBank/DDBJ whole genome shotgun (WGS) entry which is preliminary data.</text>
</comment>
<evidence type="ECO:0000313" key="1">
    <source>
        <dbReference type="EMBL" id="KAH3810157.1"/>
    </source>
</evidence>
<protein>
    <submittedName>
        <fullName evidence="1">Uncharacterized protein</fullName>
    </submittedName>
</protein>
<keyword evidence="2" id="KW-1185">Reference proteome</keyword>
<dbReference type="AlphaFoldDB" id="A0A9D4JJX7"/>
<gene>
    <name evidence="1" type="ORF">DPMN_138543</name>
</gene>